<accession>A0A9P9ACR1</accession>
<dbReference type="OrthoDB" id="10434595at2759"/>
<organism evidence="2 3">
    <name type="scientific">Plectosphaerella plurivora</name>
    <dbReference type="NCBI Taxonomy" id="936078"/>
    <lineage>
        <taxon>Eukaryota</taxon>
        <taxon>Fungi</taxon>
        <taxon>Dikarya</taxon>
        <taxon>Ascomycota</taxon>
        <taxon>Pezizomycotina</taxon>
        <taxon>Sordariomycetes</taxon>
        <taxon>Hypocreomycetidae</taxon>
        <taxon>Glomerellales</taxon>
        <taxon>Plectosphaerellaceae</taxon>
        <taxon>Plectosphaerella</taxon>
    </lineage>
</organism>
<keyword evidence="3" id="KW-1185">Reference proteome</keyword>
<proteinExistence type="predicted"/>
<feature type="compositionally biased region" description="Low complexity" evidence="1">
    <location>
        <begin position="317"/>
        <end position="327"/>
    </location>
</feature>
<feature type="region of interest" description="Disordered" evidence="1">
    <location>
        <begin position="317"/>
        <end position="349"/>
    </location>
</feature>
<comment type="caution">
    <text evidence="2">The sequence shown here is derived from an EMBL/GenBank/DDBJ whole genome shotgun (WGS) entry which is preliminary data.</text>
</comment>
<evidence type="ECO:0000256" key="1">
    <source>
        <dbReference type="SAM" id="MobiDB-lite"/>
    </source>
</evidence>
<evidence type="ECO:0000313" key="3">
    <source>
        <dbReference type="Proteomes" id="UP000770015"/>
    </source>
</evidence>
<dbReference type="AlphaFoldDB" id="A0A9P9ACR1"/>
<protein>
    <submittedName>
        <fullName evidence="2">Uncharacterized protein</fullName>
    </submittedName>
</protein>
<dbReference type="EMBL" id="JAGSXJ010000005">
    <property type="protein sequence ID" value="KAH6691354.1"/>
    <property type="molecule type" value="Genomic_DNA"/>
</dbReference>
<evidence type="ECO:0000313" key="2">
    <source>
        <dbReference type="EMBL" id="KAH6691354.1"/>
    </source>
</evidence>
<reference evidence="2" key="1">
    <citation type="journal article" date="2021" name="Nat. Commun.">
        <title>Genetic determinants of endophytism in the Arabidopsis root mycobiome.</title>
        <authorList>
            <person name="Mesny F."/>
            <person name="Miyauchi S."/>
            <person name="Thiergart T."/>
            <person name="Pickel B."/>
            <person name="Atanasova L."/>
            <person name="Karlsson M."/>
            <person name="Huettel B."/>
            <person name="Barry K.W."/>
            <person name="Haridas S."/>
            <person name="Chen C."/>
            <person name="Bauer D."/>
            <person name="Andreopoulos W."/>
            <person name="Pangilinan J."/>
            <person name="LaButti K."/>
            <person name="Riley R."/>
            <person name="Lipzen A."/>
            <person name="Clum A."/>
            <person name="Drula E."/>
            <person name="Henrissat B."/>
            <person name="Kohler A."/>
            <person name="Grigoriev I.V."/>
            <person name="Martin F.M."/>
            <person name="Hacquard S."/>
        </authorList>
    </citation>
    <scope>NUCLEOTIDE SEQUENCE</scope>
    <source>
        <strain evidence="2">MPI-SDFR-AT-0117</strain>
    </source>
</reference>
<sequence>MQKMDEYNNPALSLGMPCYTSAQPYGVPAGYTLPPPPPGPPPMRWANLQQEALSQIQDPRFQQASMQPSYQIDTPYTPYAWAPPPQQHQDAVAVNAFAFAPPPTHAMPAQPRRPSALGGLVKDVMSAGRNAIDSVKQDSGAQGWKNAAHAFQGVTINRPPPLPTRPSTLQTGSSVQNFQYNAPGFQEQVAVSPVFQGQVAVSPVFQEQVAVSPVFPKQVAVSPVFPKQVAMSPVEQVAPKPEIKRKPVRPLGDQVKSMGTSAVNFVKSEKGASLLSGAATALNFIASAADPDDPDMAGLTFFNTVVQSQVQKSKAKQAAEAEAQAAVPTTSETTQDSRERDNTPQNMNPLAGLPPEQLMLIIVMAARLQQEAAIEQAQVADPGDPEVPDLSTLNVDDPPEASVDEVQATARDAKVLSVAPASAPMMAPPQAPAPAVEEEAVAATGPSNLQKAGNVGKAYMNIAIKANSNPLGTSMNMWSEIGRQVNKYRAKQATGTAEPRTMGDMASAFGTALMKSIERVGAPSEGQDNSVASLMQRYQESEVVAQQRLQEIEATEAAFNNLFPSQVSSNTESNDGPVSPSAAVAAAPVGSATTGSLERALAGNYRYLRTGNGWNENNSYALGTNGRFSFSIGSSVIAVSLDERVSAYAYDVTNPTGTWRAQGDVNNGTLILNHDDGSVEHRSYQRASDGKFYVGGMRWFSV</sequence>
<gene>
    <name evidence="2" type="ORF">F5X68DRAFT_259432</name>
</gene>
<dbReference type="Proteomes" id="UP000770015">
    <property type="component" value="Unassembled WGS sequence"/>
</dbReference>
<name>A0A9P9ACR1_9PEZI</name>